<organism evidence="1 2">
    <name type="scientific">Corynebacterium kalidii</name>
    <dbReference type="NCBI Taxonomy" id="2931982"/>
    <lineage>
        <taxon>Bacteria</taxon>
        <taxon>Bacillati</taxon>
        <taxon>Actinomycetota</taxon>
        <taxon>Actinomycetes</taxon>
        <taxon>Mycobacteriales</taxon>
        <taxon>Corynebacteriaceae</taxon>
        <taxon>Corynebacterium</taxon>
    </lineage>
</organism>
<name>A0A9X2AYM5_9CORY</name>
<gene>
    <name evidence="1" type="ORF">MUN33_02820</name>
</gene>
<comment type="caution">
    <text evidence="1">The sequence shown here is derived from an EMBL/GenBank/DDBJ whole genome shotgun (WGS) entry which is preliminary data.</text>
</comment>
<keyword evidence="1" id="KW-0378">Hydrolase</keyword>
<sequence length="389" mass="42775">MAVDLLHMPTDEELLVHPINIAEMALVQYLATIDADQRRCVALARRGRGRSEAHRFAHAGELAARQPDLFSVVSDDGRISVEHLDRVWLVINRHTRHLSAADAVDVRDAVDLAVECGILDWLDNIGPSSPVAPDALADLAEKIVVTLDADLVAETEEHEIRSAGAVRRETRIILECGSQAVASRLWDAINDAAWSRLQSLKEKEAVDDVRTALSSLRSEVMMEALGDGANNITVTVNLYRQTVDGHSGYGPGFIPGVGWVSTTAAEILEERSRRPRILPGDLPPVESYAFPVKHKAEIIGRDTHCRFPYCTVPADFCEFDHIENSPHTDPQSNGPTSVANGQCLCRLHHRMKTLKLWSCYTDDGGLTIHWSGPDNSHYRTVADGPLTPG</sequence>
<accession>A0A9X2AYM5</accession>
<dbReference type="RefSeq" id="WP_244803392.1">
    <property type="nucleotide sequence ID" value="NZ_JALIEA010000010.1"/>
</dbReference>
<dbReference type="Proteomes" id="UP001139207">
    <property type="component" value="Unassembled WGS sequence"/>
</dbReference>
<dbReference type="AlphaFoldDB" id="A0A9X2AYM5"/>
<dbReference type="CDD" id="cd00085">
    <property type="entry name" value="HNHc"/>
    <property type="match status" value="1"/>
</dbReference>
<reference evidence="1" key="1">
    <citation type="submission" date="2022-04" db="EMBL/GenBank/DDBJ databases">
        <title>Corynebacterium kalidii LD5P10.</title>
        <authorList>
            <person name="Sun J.Q."/>
        </authorList>
    </citation>
    <scope>NUCLEOTIDE SEQUENCE</scope>
    <source>
        <strain evidence="1">LD5P10</strain>
    </source>
</reference>
<dbReference type="InterPro" id="IPR003615">
    <property type="entry name" value="HNH_nuc"/>
</dbReference>
<proteinExistence type="predicted"/>
<keyword evidence="1" id="KW-0255">Endonuclease</keyword>
<dbReference type="EMBL" id="JALIEA010000010">
    <property type="protein sequence ID" value="MCJ7857652.1"/>
    <property type="molecule type" value="Genomic_DNA"/>
</dbReference>
<keyword evidence="2" id="KW-1185">Reference proteome</keyword>
<evidence type="ECO:0000313" key="1">
    <source>
        <dbReference type="EMBL" id="MCJ7857652.1"/>
    </source>
</evidence>
<keyword evidence="1" id="KW-0540">Nuclease</keyword>
<protein>
    <submittedName>
        <fullName evidence="1">HNH endonuclease</fullName>
    </submittedName>
</protein>
<evidence type="ECO:0000313" key="2">
    <source>
        <dbReference type="Proteomes" id="UP001139207"/>
    </source>
</evidence>
<dbReference type="GO" id="GO:0004519">
    <property type="term" value="F:endonuclease activity"/>
    <property type="evidence" value="ECO:0007669"/>
    <property type="project" value="UniProtKB-KW"/>
</dbReference>